<comment type="caution">
    <text evidence="2">The sequence shown here is derived from an EMBL/GenBank/DDBJ whole genome shotgun (WGS) entry which is preliminary data.</text>
</comment>
<protein>
    <submittedName>
        <fullName evidence="2">DUF1801 domain-containing protein</fullName>
    </submittedName>
</protein>
<evidence type="ECO:0000313" key="2">
    <source>
        <dbReference type="EMBL" id="MDN3919498.1"/>
    </source>
</evidence>
<dbReference type="Pfam" id="PF08818">
    <property type="entry name" value="DUF1801"/>
    <property type="match status" value="1"/>
</dbReference>
<organism evidence="2 3">
    <name type="scientific">Roseateles violae</name>
    <dbReference type="NCBI Taxonomy" id="3058042"/>
    <lineage>
        <taxon>Bacteria</taxon>
        <taxon>Pseudomonadati</taxon>
        <taxon>Pseudomonadota</taxon>
        <taxon>Betaproteobacteria</taxon>
        <taxon>Burkholderiales</taxon>
        <taxon>Sphaerotilaceae</taxon>
        <taxon>Roseateles</taxon>
    </lineage>
</organism>
<proteinExistence type="predicted"/>
<sequence length="151" mass="16348">MAADRLELWAMAENKTRANDAPVEAYIAARASEAQRADCAALMEMLARLTGEPPLMWGPSIVGYGRYRYVYESGRSGEMCLVGFALRGRETVVYLDAEGEAQQALLARLGSYRMGKSCLYFKRLAELDAGVLQALIAGSIAALRGRHGGPG</sequence>
<name>A0ABT8DQZ0_9BURK</name>
<dbReference type="Proteomes" id="UP001228044">
    <property type="component" value="Unassembled WGS sequence"/>
</dbReference>
<keyword evidence="3" id="KW-1185">Reference proteome</keyword>
<reference evidence="2 3" key="1">
    <citation type="submission" date="2023-06" db="EMBL/GenBank/DDBJ databases">
        <title>Pelomonas sp. PFR6 16S ribosomal RNA gene Genome sequencing and assembly.</title>
        <authorList>
            <person name="Woo H."/>
        </authorList>
    </citation>
    <scope>NUCLEOTIDE SEQUENCE [LARGE SCALE GENOMIC DNA]</scope>
    <source>
        <strain evidence="2 3">PFR6</strain>
    </source>
</reference>
<gene>
    <name evidence="2" type="ORF">QWJ38_04300</name>
</gene>
<dbReference type="EMBL" id="JAUHHC010000001">
    <property type="protein sequence ID" value="MDN3919498.1"/>
    <property type="molecule type" value="Genomic_DNA"/>
</dbReference>
<dbReference type="InterPro" id="IPR014922">
    <property type="entry name" value="YdhG-like"/>
</dbReference>
<evidence type="ECO:0000259" key="1">
    <source>
        <dbReference type="Pfam" id="PF08818"/>
    </source>
</evidence>
<feature type="domain" description="YdhG-like" evidence="1">
    <location>
        <begin position="35"/>
        <end position="137"/>
    </location>
</feature>
<dbReference type="RefSeq" id="WP_290357799.1">
    <property type="nucleotide sequence ID" value="NZ_JAUHHC010000001.1"/>
</dbReference>
<accession>A0ABT8DQZ0</accession>
<evidence type="ECO:0000313" key="3">
    <source>
        <dbReference type="Proteomes" id="UP001228044"/>
    </source>
</evidence>